<dbReference type="Proteomes" id="UP001219518">
    <property type="component" value="Unassembled WGS sequence"/>
</dbReference>
<dbReference type="AlphaFoldDB" id="A0AAE1HP14"/>
<reference evidence="1" key="2">
    <citation type="journal article" date="2023" name="BMC Genomics">
        <title>Pest status, molecular evolution, and epigenetic factors derived from the genome assembly of Frankliniella fusca, a thysanopteran phytovirus vector.</title>
        <authorList>
            <person name="Catto M.A."/>
            <person name="Labadie P.E."/>
            <person name="Jacobson A.L."/>
            <person name="Kennedy G.G."/>
            <person name="Srinivasan R."/>
            <person name="Hunt B.G."/>
        </authorList>
    </citation>
    <scope>NUCLEOTIDE SEQUENCE</scope>
    <source>
        <strain evidence="1">PL_HMW_Pooled</strain>
    </source>
</reference>
<name>A0AAE1HP14_9NEOP</name>
<protein>
    <submittedName>
        <fullName evidence="1">Dihydrodipicolinate reductase-like protein CRR1, chloroplastic</fullName>
    </submittedName>
</protein>
<evidence type="ECO:0000313" key="2">
    <source>
        <dbReference type="Proteomes" id="UP001219518"/>
    </source>
</evidence>
<evidence type="ECO:0000313" key="1">
    <source>
        <dbReference type="EMBL" id="KAK3924880.1"/>
    </source>
</evidence>
<proteinExistence type="predicted"/>
<comment type="caution">
    <text evidence="1">The sequence shown here is derived from an EMBL/GenBank/DDBJ whole genome shotgun (WGS) entry which is preliminary data.</text>
</comment>
<reference evidence="1" key="1">
    <citation type="submission" date="2021-07" db="EMBL/GenBank/DDBJ databases">
        <authorList>
            <person name="Catto M.A."/>
            <person name="Jacobson A."/>
            <person name="Kennedy G."/>
            <person name="Labadie P."/>
            <person name="Hunt B.G."/>
            <person name="Srinivasan R."/>
        </authorList>
    </citation>
    <scope>NUCLEOTIDE SEQUENCE</scope>
    <source>
        <strain evidence="1">PL_HMW_Pooled</strain>
        <tissue evidence="1">Head</tissue>
    </source>
</reference>
<organism evidence="1 2">
    <name type="scientific">Frankliniella fusca</name>
    <dbReference type="NCBI Taxonomy" id="407009"/>
    <lineage>
        <taxon>Eukaryota</taxon>
        <taxon>Metazoa</taxon>
        <taxon>Ecdysozoa</taxon>
        <taxon>Arthropoda</taxon>
        <taxon>Hexapoda</taxon>
        <taxon>Insecta</taxon>
        <taxon>Pterygota</taxon>
        <taxon>Neoptera</taxon>
        <taxon>Paraneoptera</taxon>
        <taxon>Thysanoptera</taxon>
        <taxon>Terebrantia</taxon>
        <taxon>Thripoidea</taxon>
        <taxon>Thripidae</taxon>
        <taxon>Frankliniella</taxon>
    </lineage>
</organism>
<gene>
    <name evidence="1" type="ORF">KUF71_013153</name>
</gene>
<keyword evidence="2" id="KW-1185">Reference proteome</keyword>
<accession>A0AAE1HP14</accession>
<dbReference type="EMBL" id="JAHWGI010001208">
    <property type="protein sequence ID" value="KAK3924880.1"/>
    <property type="molecule type" value="Genomic_DNA"/>
</dbReference>
<sequence length="116" mass="13052">MIWYAPPPSALDSPQPSLIYKWVRSGAQRGTSSLSASDCIPARTSPYDVPSLSTVTICLKSENRIRRAAVWLRYSAPSHIYESGRTDTASHDLNKRTGALRLLHQKPSWFELRRPV</sequence>